<feature type="compositionally biased region" description="Polar residues" evidence="1">
    <location>
        <begin position="1"/>
        <end position="10"/>
    </location>
</feature>
<evidence type="ECO:0000256" key="1">
    <source>
        <dbReference type="SAM" id="MobiDB-lite"/>
    </source>
</evidence>
<dbReference type="AlphaFoldDB" id="A0A4Q2T974"/>
<accession>A0A4Q2T974</accession>
<reference evidence="2 3" key="1">
    <citation type="submission" date="2019-01" db="EMBL/GenBank/DDBJ databases">
        <title>Novel species of Nocardioides.</title>
        <authorList>
            <person name="Liu Q."/>
            <person name="X Y.-H."/>
        </authorList>
    </citation>
    <scope>NUCLEOTIDE SEQUENCE [LARGE SCALE GENOMIC DNA]</scope>
    <source>
        <strain evidence="2 3">HLT2-9</strain>
    </source>
</reference>
<dbReference type="EMBL" id="SDWV01000001">
    <property type="protein sequence ID" value="RYC14863.1"/>
    <property type="molecule type" value="Genomic_DNA"/>
</dbReference>
<dbReference type="Proteomes" id="UP000291101">
    <property type="component" value="Unassembled WGS sequence"/>
</dbReference>
<feature type="region of interest" description="Disordered" evidence="1">
    <location>
        <begin position="1"/>
        <end position="39"/>
    </location>
</feature>
<comment type="caution">
    <text evidence="2">The sequence shown here is derived from an EMBL/GenBank/DDBJ whole genome shotgun (WGS) entry which is preliminary data.</text>
</comment>
<organism evidence="2 3">
    <name type="scientific">Nocardioides zhouii</name>
    <dbReference type="NCBI Taxonomy" id="1168729"/>
    <lineage>
        <taxon>Bacteria</taxon>
        <taxon>Bacillati</taxon>
        <taxon>Actinomycetota</taxon>
        <taxon>Actinomycetes</taxon>
        <taxon>Propionibacteriales</taxon>
        <taxon>Nocardioidaceae</taxon>
        <taxon>Nocardioides</taxon>
    </lineage>
</organism>
<protein>
    <submittedName>
        <fullName evidence="2">Uncharacterized protein</fullName>
    </submittedName>
</protein>
<proteinExistence type="predicted"/>
<evidence type="ECO:0000313" key="2">
    <source>
        <dbReference type="EMBL" id="RYC14863.1"/>
    </source>
</evidence>
<dbReference type="OrthoDB" id="5187755at2"/>
<feature type="region of interest" description="Disordered" evidence="1">
    <location>
        <begin position="217"/>
        <end position="245"/>
    </location>
</feature>
<name>A0A4Q2T974_9ACTN</name>
<feature type="compositionally biased region" description="Basic and acidic residues" evidence="1">
    <location>
        <begin position="231"/>
        <end position="244"/>
    </location>
</feature>
<sequence>MPSTSRTHSATRGRGTDSSRPPDEPHDDHEHPDDDCGCASTPGSFIDECAISLPPNDVVESIEFDKFFIVNAQLNDLQRPVTLSSSMQAMRSTGFTADEVHAAAPELLMGAPLSKAKTEWNQARRIGEKIQAATADDTAGTTARKDALGGASTHGNPVNAGAAAAGARLAFYLPFRQDWKLLGYNRGRMVSSITLGPGEEQTIEIFTWDRVTRTSDSTTSFELEQANESSGTRRDTSDISREVTRQSGFEVTTDAKVGMKLEVINADFSAGANASTGLNEGEKNARQAVREATSRAATTVRSSRVLKVVETRESGSETRVTRTIRNPNSCHTLTTAYFEILADYQVETALRADAIRLVVLLESASLAQIRTFDRAFIRSHERTLTLALMDSTLLPGFEAARFLDARERACAILCQGCDCGSSSAPSRAPEWDALAAALQALGVAVGTLRTPVTLGSVIQSAMTDPTSIPTTVEDAFHRYIFGKALASKAPGLVPGLGGLGLSAPTPAVADAAAGIINGLSTETIDALTTVPSQLANDVWWEVWAVVFLVLTEPIATSITTGVVVGALGNGTYNDAGLLGAMGNVRTTYAAWQARQAELRQVDEARAELDRIAAEERALRVLDAFPLRTTADHQERLDALIAHLNDPRNIDHYRFAVWNERAGSADPQLLALAMAGLTEGSPVGSVDDYLAVPLRIPAGSSLATFFDQSIAALVKMSPLDVDEHILPTAALYAEAVPGECCACEDSIIRREDLELDRLELANQLTEAEIQRRLAKIAAEDLSGPTNPEPFPVAVELVDHSGGTS</sequence>
<evidence type="ECO:0000313" key="3">
    <source>
        <dbReference type="Proteomes" id="UP000291101"/>
    </source>
</evidence>
<feature type="compositionally biased region" description="Low complexity" evidence="1">
    <location>
        <begin position="132"/>
        <end position="142"/>
    </location>
</feature>
<gene>
    <name evidence="2" type="ORF">EUA94_01715</name>
</gene>
<feature type="region of interest" description="Disordered" evidence="1">
    <location>
        <begin position="131"/>
        <end position="155"/>
    </location>
</feature>
<dbReference type="RefSeq" id="WP_129424059.1">
    <property type="nucleotide sequence ID" value="NZ_SDWV01000001.1"/>
</dbReference>
<feature type="compositionally biased region" description="Basic and acidic residues" evidence="1">
    <location>
        <begin position="14"/>
        <end position="34"/>
    </location>
</feature>
<keyword evidence="3" id="KW-1185">Reference proteome</keyword>